<gene>
    <name evidence="2" type="ORF">EHS13_09340</name>
</gene>
<name>A0A6B8RHP4_9BACL</name>
<dbReference type="InterPro" id="IPR034660">
    <property type="entry name" value="DinB/YfiT-like"/>
</dbReference>
<feature type="domain" description="DinB-like" evidence="1">
    <location>
        <begin position="69"/>
        <end position="199"/>
    </location>
</feature>
<evidence type="ECO:0000313" key="2">
    <source>
        <dbReference type="EMBL" id="QGQ95072.1"/>
    </source>
</evidence>
<reference evidence="3" key="1">
    <citation type="submission" date="2018-11" db="EMBL/GenBank/DDBJ databases">
        <title>Complete genome sequence of Paenibacillus sp. ML311-T8.</title>
        <authorList>
            <person name="Nam Y.-D."/>
            <person name="Kang J."/>
            <person name="Chung W.-H."/>
            <person name="Park Y.S."/>
        </authorList>
    </citation>
    <scope>NUCLEOTIDE SEQUENCE [LARGE SCALE GENOMIC DNA]</scope>
    <source>
        <strain evidence="3">ML311-T8</strain>
    </source>
</reference>
<accession>A0A6B8RHP4</accession>
<sequence>MGKRLQQFRSRLSLVDFKIQFIVDLLKKVNIQSKCLTNGKATKISKGVDNLSDIQLANINEYTELYLLLEQKLQSLNEEQLTWKSALNQWSIAEVLGHLVDATVVHYFRVRKVLAEPLLEIWPLYAQDEWVARSKVNAIPAKESLELFRSAAHYNGLFYKGLTDEDWSLSALNYKGERVTVHKLFENFITHTHIHLRQIDRIIGTLAAKA</sequence>
<dbReference type="Pfam" id="PF12867">
    <property type="entry name" value="DinB_2"/>
    <property type="match status" value="1"/>
</dbReference>
<dbReference type="InterPro" id="IPR024775">
    <property type="entry name" value="DinB-like"/>
</dbReference>
<keyword evidence="3" id="KW-1185">Reference proteome</keyword>
<dbReference type="KEGG" id="ppsc:EHS13_09340"/>
<proteinExistence type="predicted"/>
<dbReference type="Gene3D" id="1.20.120.450">
    <property type="entry name" value="dinb family like domain"/>
    <property type="match status" value="1"/>
</dbReference>
<evidence type="ECO:0000259" key="1">
    <source>
        <dbReference type="Pfam" id="PF12867"/>
    </source>
</evidence>
<organism evidence="2 3">
    <name type="scientific">Paenibacillus psychroresistens</name>
    <dbReference type="NCBI Taxonomy" id="1778678"/>
    <lineage>
        <taxon>Bacteria</taxon>
        <taxon>Bacillati</taxon>
        <taxon>Bacillota</taxon>
        <taxon>Bacilli</taxon>
        <taxon>Bacillales</taxon>
        <taxon>Paenibacillaceae</taxon>
        <taxon>Paenibacillus</taxon>
    </lineage>
</organism>
<dbReference type="SUPFAM" id="SSF109854">
    <property type="entry name" value="DinB/YfiT-like putative metalloenzymes"/>
    <property type="match status" value="1"/>
</dbReference>
<dbReference type="Proteomes" id="UP000426246">
    <property type="component" value="Chromosome"/>
</dbReference>
<dbReference type="EMBL" id="CP034235">
    <property type="protein sequence ID" value="QGQ95072.1"/>
    <property type="molecule type" value="Genomic_DNA"/>
</dbReference>
<dbReference type="AlphaFoldDB" id="A0A6B8RHP4"/>
<evidence type="ECO:0000313" key="3">
    <source>
        <dbReference type="Proteomes" id="UP000426246"/>
    </source>
</evidence>
<protein>
    <submittedName>
        <fullName evidence="2">DinB family protein</fullName>
    </submittedName>
</protein>